<dbReference type="EMBL" id="MU394321">
    <property type="protein sequence ID" value="KAI6085821.1"/>
    <property type="molecule type" value="Genomic_DNA"/>
</dbReference>
<comment type="caution">
    <text evidence="1">The sequence shown here is derived from an EMBL/GenBank/DDBJ whole genome shotgun (WGS) entry which is preliminary data.</text>
</comment>
<reference evidence="1 2" key="1">
    <citation type="journal article" date="2022" name="New Phytol.">
        <title>Ecological generalism drives hyperdiversity of secondary metabolite gene clusters in xylarialean endophytes.</title>
        <authorList>
            <person name="Franco M.E.E."/>
            <person name="Wisecaver J.H."/>
            <person name="Arnold A.E."/>
            <person name="Ju Y.M."/>
            <person name="Slot J.C."/>
            <person name="Ahrendt S."/>
            <person name="Moore L.P."/>
            <person name="Eastman K.E."/>
            <person name="Scott K."/>
            <person name="Konkel Z."/>
            <person name="Mondo S.J."/>
            <person name="Kuo A."/>
            <person name="Hayes R.D."/>
            <person name="Haridas S."/>
            <person name="Andreopoulos B."/>
            <person name="Riley R."/>
            <person name="LaButti K."/>
            <person name="Pangilinan J."/>
            <person name="Lipzen A."/>
            <person name="Amirebrahimi M."/>
            <person name="Yan J."/>
            <person name="Adam C."/>
            <person name="Keymanesh K."/>
            <person name="Ng V."/>
            <person name="Louie K."/>
            <person name="Northen T."/>
            <person name="Drula E."/>
            <person name="Henrissat B."/>
            <person name="Hsieh H.M."/>
            <person name="Youens-Clark K."/>
            <person name="Lutzoni F."/>
            <person name="Miadlikowska J."/>
            <person name="Eastwood D.C."/>
            <person name="Hamelin R.C."/>
            <person name="Grigoriev I.V."/>
            <person name="U'Ren J.M."/>
        </authorList>
    </citation>
    <scope>NUCLEOTIDE SEQUENCE [LARGE SCALE GENOMIC DNA]</scope>
    <source>
        <strain evidence="1 2">ER1909</strain>
    </source>
</reference>
<evidence type="ECO:0000313" key="2">
    <source>
        <dbReference type="Proteomes" id="UP001497680"/>
    </source>
</evidence>
<proteinExistence type="predicted"/>
<protein>
    <submittedName>
        <fullName evidence="1">Proline-specific peptidase</fullName>
    </submittedName>
</protein>
<accession>A0ACC0CZW3</accession>
<evidence type="ECO:0000313" key="1">
    <source>
        <dbReference type="EMBL" id="KAI6085821.1"/>
    </source>
</evidence>
<organism evidence="1 2">
    <name type="scientific">Hypoxylon rubiginosum</name>
    <dbReference type="NCBI Taxonomy" id="110542"/>
    <lineage>
        <taxon>Eukaryota</taxon>
        <taxon>Fungi</taxon>
        <taxon>Dikarya</taxon>
        <taxon>Ascomycota</taxon>
        <taxon>Pezizomycotina</taxon>
        <taxon>Sordariomycetes</taxon>
        <taxon>Xylariomycetidae</taxon>
        <taxon>Xylariales</taxon>
        <taxon>Hypoxylaceae</taxon>
        <taxon>Hypoxylon</taxon>
    </lineage>
</organism>
<keyword evidence="2" id="KW-1185">Reference proteome</keyword>
<sequence>MTAAHVQVLEGEVRFHAPNGGKSGHTWYKVYGSLESSTLSPLVALHGGPGAGHEYLSPLTKLYEKHGIPIVFYDQIGCGRSTHYREKVGDDSFWTFDLFIEELNNLVDHLQLRERGFCIIGQSWGGMLGAVYAARRPKGLKKLIIASSPASVPLYVVGNNRLRSELPQNVREALESSDHNSPEYEKASAFFYKQHVCRLDPRPDDVQTAFKNLEEDSTAYLTIQGPSELVITGSTKDWEGWKVAHQISVDTLVLNGRYDEMTDICVEPWFRVIPRVKWVTFENSSHMAHWEEPERFLQVCGGFLSG</sequence>
<gene>
    <name evidence="1" type="ORF">F4821DRAFT_143057</name>
</gene>
<dbReference type="Proteomes" id="UP001497680">
    <property type="component" value="Unassembled WGS sequence"/>
</dbReference>
<name>A0ACC0CZW3_9PEZI</name>